<evidence type="ECO:0000313" key="2">
    <source>
        <dbReference type="Proteomes" id="UP000202888"/>
    </source>
</evidence>
<name>A0A0D4DCB3_9CAUD</name>
<evidence type="ECO:0000313" key="1">
    <source>
        <dbReference type="EMBL" id="AJT61223.1"/>
    </source>
</evidence>
<keyword evidence="2" id="KW-1185">Reference proteome</keyword>
<dbReference type="Proteomes" id="UP000202888">
    <property type="component" value="Segment"/>
</dbReference>
<reference evidence="1 2" key="1">
    <citation type="journal article" date="2016" name="Genom Data">
        <title>Complete genome sequence of a giant Vibrio phage ValKK3 infecting Vibrio alginolyticus.</title>
        <authorList>
            <person name="Lal T.M."/>
            <person name="Sano M."/>
            <person name="Hatai K."/>
            <person name="Ransangan J."/>
        </authorList>
    </citation>
    <scope>NUCLEOTIDE SEQUENCE [LARGE SCALE GENOMIC DNA]</scope>
</reference>
<accession>A0A0D4DCB3</accession>
<organism evidence="1 2">
    <name type="scientific">Vibrio phage ValKK3</name>
    <dbReference type="NCBI Taxonomy" id="1610855"/>
    <lineage>
        <taxon>Viruses</taxon>
        <taxon>Duplodnaviria</taxon>
        <taxon>Heunggongvirae</taxon>
        <taxon>Uroviricota</taxon>
        <taxon>Caudoviricetes</taxon>
        <taxon>Pantevenvirales</taxon>
        <taxon>Straboviridae</taxon>
        <taxon>Schizotequatrovirus</taxon>
        <taxon>Schizotequatrovirus valkk3</taxon>
    </lineage>
</organism>
<dbReference type="GeneID" id="26628708"/>
<proteinExistence type="predicted"/>
<protein>
    <submittedName>
        <fullName evidence="1">Uncharacterized protein</fullName>
    </submittedName>
</protein>
<dbReference type="KEGG" id="vg:26628708"/>
<sequence>MKKLTALSLLLLSSVASANVSTNEQTTFIDDVQVRLGGWSYHLSGDGYCPDLADKCKTSVFKEYNETNNAIGVRYKNWEVMTLENSFYERSFVAGYHFTYTPSKEIDYDLFLGLATGYTEVYDLGILPAIQPSVTYWATDNLGAELGLLMGSDIWVPVVTMSFKARF</sequence>
<dbReference type="EMBL" id="KP671755">
    <property type="protein sequence ID" value="AJT61223.1"/>
    <property type="molecule type" value="Genomic_DNA"/>
</dbReference>
<dbReference type="RefSeq" id="YP_009201485.1">
    <property type="nucleotide sequence ID" value="NC_028829.1"/>
</dbReference>